<evidence type="ECO:0000313" key="3">
    <source>
        <dbReference type="Proteomes" id="UP000024376"/>
    </source>
</evidence>
<dbReference type="InterPro" id="IPR035979">
    <property type="entry name" value="RBD_domain_sf"/>
</dbReference>
<evidence type="ECO:0000313" key="2">
    <source>
        <dbReference type="EMBL" id="ETS06823.1"/>
    </source>
</evidence>
<accession>A0A024SL91</accession>
<feature type="compositionally biased region" description="Polar residues" evidence="1">
    <location>
        <begin position="75"/>
        <end position="85"/>
    </location>
</feature>
<dbReference type="SUPFAM" id="SSF54928">
    <property type="entry name" value="RNA-binding domain, RBD"/>
    <property type="match status" value="1"/>
</dbReference>
<organism evidence="2 3">
    <name type="scientific">Hypocrea jecorina (strain ATCC 56765 / BCRC 32924 / NRRL 11460 / Rut C-30)</name>
    <name type="common">Trichoderma reesei</name>
    <dbReference type="NCBI Taxonomy" id="1344414"/>
    <lineage>
        <taxon>Eukaryota</taxon>
        <taxon>Fungi</taxon>
        <taxon>Dikarya</taxon>
        <taxon>Ascomycota</taxon>
        <taxon>Pezizomycotina</taxon>
        <taxon>Sordariomycetes</taxon>
        <taxon>Hypocreomycetidae</taxon>
        <taxon>Hypocreales</taxon>
        <taxon>Hypocreaceae</taxon>
        <taxon>Trichoderma</taxon>
    </lineage>
</organism>
<dbReference type="EMBL" id="KI911139">
    <property type="protein sequence ID" value="ETS06823.1"/>
    <property type="molecule type" value="Genomic_DNA"/>
</dbReference>
<name>A0A024SL91_HYPJR</name>
<reference evidence="3" key="1">
    <citation type="journal article" date="2013" name="Ind. Biotechnol.">
        <title>Comparative genomics analysis of Trichoderma reesei strains.</title>
        <authorList>
            <person name="Koike H."/>
            <person name="Aerts A."/>
            <person name="LaButti K."/>
            <person name="Grigoriev I.V."/>
            <person name="Baker S.E."/>
        </authorList>
    </citation>
    <scope>NUCLEOTIDE SEQUENCE [LARGE SCALE GENOMIC DNA]</scope>
    <source>
        <strain evidence="3">ATCC 56765 / BCRC 32924 / NRRL 11460 / Rut C-30</strain>
    </source>
</reference>
<feature type="region of interest" description="Disordered" evidence="1">
    <location>
        <begin position="206"/>
        <end position="241"/>
    </location>
</feature>
<feature type="compositionally biased region" description="Low complexity" evidence="1">
    <location>
        <begin position="376"/>
        <end position="391"/>
    </location>
</feature>
<evidence type="ECO:0000256" key="1">
    <source>
        <dbReference type="SAM" id="MobiDB-lite"/>
    </source>
</evidence>
<protein>
    <recommendedName>
        <fullName evidence="4">RRM domain-containing protein</fullName>
    </recommendedName>
</protein>
<dbReference type="GO" id="GO:0003676">
    <property type="term" value="F:nucleic acid binding"/>
    <property type="evidence" value="ECO:0007669"/>
    <property type="project" value="InterPro"/>
</dbReference>
<dbReference type="KEGG" id="trr:M419DRAFT_69186"/>
<feature type="region of interest" description="Disordered" evidence="1">
    <location>
        <begin position="372"/>
        <end position="391"/>
    </location>
</feature>
<dbReference type="Proteomes" id="UP000024376">
    <property type="component" value="Unassembled WGS sequence"/>
</dbReference>
<gene>
    <name evidence="2" type="ORF">M419DRAFT_69186</name>
</gene>
<feature type="region of interest" description="Disordered" evidence="1">
    <location>
        <begin position="69"/>
        <end position="89"/>
    </location>
</feature>
<dbReference type="OrthoDB" id="3508416at2759"/>
<sequence>MGTPAFREMTPGHASYHLLSSPESLNSATTADTPDDSLVDCPEVIAVSACAARASTASLSNFTHLPLNPYPSARMSESPTSASNSKGKEKAMYIPDADVPRYVGHYAIGTRHHEIWGPGSIPRESSKAGAFDSDWHIADTSMNQGGEPHGFENPISRLPYLAAKSKPPAFVEGQQMAAEHMFANQAGAQTSMTAADVSQLHSQFSNMSIQQQAVPSSNNTSVNSSSSHRTSIEPVPRGNIGDNVQPLGIDIIRLSPPSSHPAASDAADTYLHAHGNLYAQKIARVNALRQVAAQTQPVGPPVRHQRHHTSSTPIAAHPDFCHAMPLHASLPAPTWNFHPGGPHQSRHQHQHQHQHQPPQGFMPMQAVMQQTPAAAFTSPSSPDGSSSTRFSSRYRGMHADANASAEHLAAEENCALWLTNLPPAVTVHELLAAIRNVGRVWCTYINYPDFAVHQTAAAKVVFFTPEAAQQLLAISWTRGLFVSDYRVKVSHNRIKYGSHAVQGTKVSRCLIITGNADFVNPEELFKYFKGLFIFQLDEIIPLIRAGNRAVVEFRFGSYRCQAQMGKMSLEKNRQDGVEKVEFGDDPCEVGDTMSSYGIAAERIQGRGL</sequence>
<dbReference type="AlphaFoldDB" id="A0A024SL91"/>
<feature type="compositionally biased region" description="Low complexity" evidence="1">
    <location>
        <begin position="216"/>
        <end position="227"/>
    </location>
</feature>
<proteinExistence type="predicted"/>
<evidence type="ECO:0008006" key="4">
    <source>
        <dbReference type="Google" id="ProtNLM"/>
    </source>
</evidence>
<feature type="region of interest" description="Disordered" evidence="1">
    <location>
        <begin position="338"/>
        <end position="360"/>
    </location>
</feature>
<dbReference type="HOGENOM" id="CLU_504388_0_0_1"/>
<feature type="compositionally biased region" description="Basic residues" evidence="1">
    <location>
        <begin position="344"/>
        <end position="354"/>
    </location>
</feature>
<feature type="compositionally biased region" description="Polar residues" evidence="1">
    <location>
        <begin position="206"/>
        <end position="215"/>
    </location>
</feature>